<evidence type="ECO:0000313" key="2">
    <source>
        <dbReference type="EMBL" id="KAB7738434.1"/>
    </source>
</evidence>
<sequence length="78" mass="8223">MAARNKSSLFKAAPPAPIRATKADATTEAARLLIASEVRARDTKTARLKELRLAKEQADAEAKAAAPAPKKKAAKKAV</sequence>
<name>A0A6N6VF04_9HYPH</name>
<organism evidence="2 3">
    <name type="scientific">Parvibaculum sedimenti</name>
    <dbReference type="NCBI Taxonomy" id="2608632"/>
    <lineage>
        <taxon>Bacteria</taxon>
        <taxon>Pseudomonadati</taxon>
        <taxon>Pseudomonadota</taxon>
        <taxon>Alphaproteobacteria</taxon>
        <taxon>Hyphomicrobiales</taxon>
        <taxon>Parvibaculaceae</taxon>
        <taxon>Parvibaculum</taxon>
    </lineage>
</organism>
<keyword evidence="3" id="KW-1185">Reference proteome</keyword>
<feature type="region of interest" description="Disordered" evidence="1">
    <location>
        <begin position="55"/>
        <end position="78"/>
    </location>
</feature>
<dbReference type="AlphaFoldDB" id="A0A6N6VF04"/>
<proteinExistence type="predicted"/>
<gene>
    <name evidence="2" type="ORF">F2P47_17155</name>
</gene>
<dbReference type="RefSeq" id="WP_152217619.1">
    <property type="nucleotide sequence ID" value="NZ_WESC01000023.1"/>
</dbReference>
<accession>A0A6N6VF04</accession>
<protein>
    <submittedName>
        <fullName evidence="2">Uncharacterized protein</fullName>
    </submittedName>
</protein>
<evidence type="ECO:0000256" key="1">
    <source>
        <dbReference type="SAM" id="MobiDB-lite"/>
    </source>
</evidence>
<dbReference type="EMBL" id="WESC01000023">
    <property type="protein sequence ID" value="KAB7738434.1"/>
    <property type="molecule type" value="Genomic_DNA"/>
</dbReference>
<comment type="caution">
    <text evidence="2">The sequence shown here is derived from an EMBL/GenBank/DDBJ whole genome shotgun (WGS) entry which is preliminary data.</text>
</comment>
<evidence type="ECO:0000313" key="3">
    <source>
        <dbReference type="Proteomes" id="UP000468901"/>
    </source>
</evidence>
<reference evidence="2 3" key="1">
    <citation type="submission" date="2019-09" db="EMBL/GenBank/DDBJ databases">
        <title>Parvibaculum sedimenti sp. nov., isolated from sediment.</title>
        <authorList>
            <person name="Wang Y."/>
        </authorList>
    </citation>
    <scope>NUCLEOTIDE SEQUENCE [LARGE SCALE GENOMIC DNA]</scope>
    <source>
        <strain evidence="2 3">HXT-9</strain>
    </source>
</reference>
<dbReference type="Proteomes" id="UP000468901">
    <property type="component" value="Unassembled WGS sequence"/>
</dbReference>
<feature type="compositionally biased region" description="Basic residues" evidence="1">
    <location>
        <begin position="69"/>
        <end position="78"/>
    </location>
</feature>